<evidence type="ECO:0000256" key="2">
    <source>
        <dbReference type="ARBA" id="ARBA00022777"/>
    </source>
</evidence>
<dbReference type="InterPro" id="IPR011006">
    <property type="entry name" value="CheY-like_superfamily"/>
</dbReference>
<protein>
    <submittedName>
        <fullName evidence="6">GAF and ANTAR domain-containing protein</fullName>
    </submittedName>
</protein>
<dbReference type="InterPro" id="IPR029016">
    <property type="entry name" value="GAF-like_dom_sf"/>
</dbReference>
<dbReference type="SUPFAM" id="SSF52172">
    <property type="entry name" value="CheY-like"/>
    <property type="match status" value="1"/>
</dbReference>
<dbReference type="PIRSF" id="PIRSF036625">
    <property type="entry name" value="GAF_ANTAR"/>
    <property type="match status" value="1"/>
</dbReference>
<evidence type="ECO:0000256" key="4">
    <source>
        <dbReference type="ARBA" id="ARBA00023163"/>
    </source>
</evidence>
<organism evidence="6 7">
    <name type="scientific">Actinomadura gamaensis</name>
    <dbReference type="NCBI Taxonomy" id="1763541"/>
    <lineage>
        <taxon>Bacteria</taxon>
        <taxon>Bacillati</taxon>
        <taxon>Actinomycetota</taxon>
        <taxon>Actinomycetes</taxon>
        <taxon>Streptosporangiales</taxon>
        <taxon>Thermomonosporaceae</taxon>
        <taxon>Actinomadura</taxon>
    </lineage>
</organism>
<proteinExistence type="predicted"/>
<dbReference type="SMART" id="SM00065">
    <property type="entry name" value="GAF"/>
    <property type="match status" value="1"/>
</dbReference>
<accession>A0ABV9U1X1</accession>
<dbReference type="Pfam" id="PF03861">
    <property type="entry name" value="ANTAR"/>
    <property type="match status" value="1"/>
</dbReference>
<evidence type="ECO:0000259" key="5">
    <source>
        <dbReference type="PROSITE" id="PS50921"/>
    </source>
</evidence>
<dbReference type="InterPro" id="IPR003018">
    <property type="entry name" value="GAF"/>
</dbReference>
<dbReference type="InterPro" id="IPR005561">
    <property type="entry name" value="ANTAR"/>
</dbReference>
<comment type="caution">
    <text evidence="6">The sequence shown here is derived from an EMBL/GenBank/DDBJ whole genome shotgun (WGS) entry which is preliminary data.</text>
</comment>
<keyword evidence="3" id="KW-0805">Transcription regulation</keyword>
<dbReference type="InterPro" id="IPR036388">
    <property type="entry name" value="WH-like_DNA-bd_sf"/>
</dbReference>
<dbReference type="SMART" id="SM01012">
    <property type="entry name" value="ANTAR"/>
    <property type="match status" value="1"/>
</dbReference>
<evidence type="ECO:0000256" key="1">
    <source>
        <dbReference type="ARBA" id="ARBA00022679"/>
    </source>
</evidence>
<feature type="domain" description="ANTAR" evidence="5">
    <location>
        <begin position="168"/>
        <end position="229"/>
    </location>
</feature>
<evidence type="ECO:0000313" key="6">
    <source>
        <dbReference type="EMBL" id="MFC4909518.1"/>
    </source>
</evidence>
<evidence type="ECO:0000256" key="3">
    <source>
        <dbReference type="ARBA" id="ARBA00023015"/>
    </source>
</evidence>
<keyword evidence="4" id="KW-0804">Transcription</keyword>
<keyword evidence="2" id="KW-0418">Kinase</keyword>
<dbReference type="PROSITE" id="PS50921">
    <property type="entry name" value="ANTAR"/>
    <property type="match status" value="1"/>
</dbReference>
<gene>
    <name evidence="6" type="ORF">ACFPCY_19505</name>
</gene>
<keyword evidence="7" id="KW-1185">Reference proteome</keyword>
<dbReference type="RefSeq" id="WP_378257089.1">
    <property type="nucleotide sequence ID" value="NZ_JBHSIT010000005.1"/>
</dbReference>
<dbReference type="SUPFAM" id="SSF55781">
    <property type="entry name" value="GAF domain-like"/>
    <property type="match status" value="1"/>
</dbReference>
<dbReference type="Gene3D" id="1.10.10.10">
    <property type="entry name" value="Winged helix-like DNA-binding domain superfamily/Winged helix DNA-binding domain"/>
    <property type="match status" value="1"/>
</dbReference>
<keyword evidence="1" id="KW-0808">Transferase</keyword>
<evidence type="ECO:0000313" key="7">
    <source>
        <dbReference type="Proteomes" id="UP001595872"/>
    </source>
</evidence>
<dbReference type="Proteomes" id="UP001595872">
    <property type="component" value="Unassembled WGS sequence"/>
</dbReference>
<sequence>MAASEHRVQEVFIELTDTLVADFDIIEYLDRLAARCVEILGVDACGILLVDHHGALNLVAASTEAARLVELTQLQNSEGPCLDAFRTGRPVQGPGLDGPASPWPRFAAAAVAAGYTSVQALPMRLRQTMLGALNLFSVTSGPVSPATVALGQALADTATIGLVHQRALARQEVITEQLQTALNSRVIIEQAKGYLARHHDISVQDAFLALRRHARTTGRLLTVVAADVVHGNLDIAVPPADPSATI</sequence>
<dbReference type="InterPro" id="IPR012074">
    <property type="entry name" value="GAF_ANTAR"/>
</dbReference>
<dbReference type="EMBL" id="JBHSIT010000005">
    <property type="protein sequence ID" value="MFC4909518.1"/>
    <property type="molecule type" value="Genomic_DNA"/>
</dbReference>
<dbReference type="Pfam" id="PF13185">
    <property type="entry name" value="GAF_2"/>
    <property type="match status" value="1"/>
</dbReference>
<name>A0ABV9U1X1_9ACTN</name>
<reference evidence="7" key="1">
    <citation type="journal article" date="2019" name="Int. J. Syst. Evol. Microbiol.">
        <title>The Global Catalogue of Microorganisms (GCM) 10K type strain sequencing project: providing services to taxonomists for standard genome sequencing and annotation.</title>
        <authorList>
            <consortium name="The Broad Institute Genomics Platform"/>
            <consortium name="The Broad Institute Genome Sequencing Center for Infectious Disease"/>
            <person name="Wu L."/>
            <person name="Ma J."/>
        </authorList>
    </citation>
    <scope>NUCLEOTIDE SEQUENCE [LARGE SCALE GENOMIC DNA]</scope>
    <source>
        <strain evidence="7">KLKA75</strain>
    </source>
</reference>
<dbReference type="Gene3D" id="3.30.450.40">
    <property type="match status" value="1"/>
</dbReference>